<keyword evidence="7" id="KW-0547">Nucleotide-binding</keyword>
<dbReference type="Proteomes" id="UP000750197">
    <property type="component" value="Unassembled WGS sequence"/>
</dbReference>
<evidence type="ECO:0000256" key="11">
    <source>
        <dbReference type="ARBA" id="ARBA00023098"/>
    </source>
</evidence>
<dbReference type="UniPathway" id="UPA00057">
    <property type="reaction ID" value="UER00098"/>
</dbReference>
<dbReference type="Pfam" id="PF00288">
    <property type="entry name" value="GHMP_kinases_N"/>
    <property type="match status" value="1"/>
</dbReference>
<dbReference type="PANTHER" id="PTHR43290">
    <property type="entry name" value="MEVALONATE KINASE"/>
    <property type="match status" value="1"/>
</dbReference>
<comment type="caution">
    <text evidence="15">The sequence shown here is derived from an EMBL/GenBank/DDBJ whole genome shotgun (WGS) entry which is preliminary data.</text>
</comment>
<dbReference type="InterPro" id="IPR006204">
    <property type="entry name" value="GHMP_kinase_N_dom"/>
</dbReference>
<feature type="domain" description="GHMP kinase N-terminal" evidence="13">
    <location>
        <begin position="63"/>
        <end position="134"/>
    </location>
</feature>
<keyword evidence="8 15" id="KW-0418">Kinase</keyword>
<keyword evidence="5" id="KW-0444">Lipid biosynthesis</keyword>
<evidence type="ECO:0000313" key="17">
    <source>
        <dbReference type="Proteomes" id="UP000716004"/>
    </source>
</evidence>
<keyword evidence="9" id="KW-0067">ATP-binding</keyword>
<organism evidence="15 17">
    <name type="scientific">Candidatus Sysuiplasma superficiale</name>
    <dbReference type="NCBI Taxonomy" id="2823368"/>
    <lineage>
        <taxon>Archaea</taxon>
        <taxon>Methanobacteriati</taxon>
        <taxon>Thermoplasmatota</taxon>
        <taxon>Thermoplasmata</taxon>
        <taxon>Candidatus Sysuiplasmatales</taxon>
        <taxon>Candidatus Sysuiplasmataceae</taxon>
        <taxon>Candidatus Sysuiplasma</taxon>
    </lineage>
</organism>
<comment type="similarity">
    <text evidence="2">Belongs to the GHMP kinase family. Mevalonate kinase subfamily.</text>
</comment>
<evidence type="ECO:0000259" key="13">
    <source>
        <dbReference type="Pfam" id="PF00288"/>
    </source>
</evidence>
<dbReference type="Pfam" id="PF08544">
    <property type="entry name" value="GHMP_kinases_C"/>
    <property type="match status" value="1"/>
</dbReference>
<evidence type="ECO:0000256" key="7">
    <source>
        <dbReference type="ARBA" id="ARBA00022741"/>
    </source>
</evidence>
<evidence type="ECO:0000256" key="12">
    <source>
        <dbReference type="ARBA" id="ARBA00029438"/>
    </source>
</evidence>
<evidence type="ECO:0000256" key="4">
    <source>
        <dbReference type="ARBA" id="ARBA00022490"/>
    </source>
</evidence>
<keyword evidence="4" id="KW-0963">Cytoplasm</keyword>
<evidence type="ECO:0000256" key="9">
    <source>
        <dbReference type="ARBA" id="ARBA00022840"/>
    </source>
</evidence>
<dbReference type="PROSITE" id="PS00627">
    <property type="entry name" value="GHMP_KINASES_ATP"/>
    <property type="match status" value="1"/>
</dbReference>
<evidence type="ECO:0000259" key="14">
    <source>
        <dbReference type="Pfam" id="PF08544"/>
    </source>
</evidence>
<evidence type="ECO:0000256" key="10">
    <source>
        <dbReference type="ARBA" id="ARBA00022842"/>
    </source>
</evidence>
<feature type="domain" description="GHMP kinase C-terminal" evidence="14">
    <location>
        <begin position="213"/>
        <end position="283"/>
    </location>
</feature>
<evidence type="ECO:0000313" key="15">
    <source>
        <dbReference type="EMBL" id="MBX8631303.1"/>
    </source>
</evidence>
<dbReference type="InterPro" id="IPR006205">
    <property type="entry name" value="Mev_gal_kin"/>
</dbReference>
<accession>A0A8J8CAD2</accession>
<dbReference type="GO" id="GO:0005829">
    <property type="term" value="C:cytosol"/>
    <property type="evidence" value="ECO:0007669"/>
    <property type="project" value="TreeGrafter"/>
</dbReference>
<dbReference type="Gene3D" id="3.30.70.890">
    <property type="entry name" value="GHMP kinase, C-terminal domain"/>
    <property type="match status" value="1"/>
</dbReference>
<keyword evidence="6 15" id="KW-0808">Transferase</keyword>
<dbReference type="InterPro" id="IPR013750">
    <property type="entry name" value="GHMP_kinase_C_dom"/>
</dbReference>
<dbReference type="GO" id="GO:0005524">
    <property type="term" value="F:ATP binding"/>
    <property type="evidence" value="ECO:0007669"/>
    <property type="project" value="UniProtKB-KW"/>
</dbReference>
<reference evidence="15" key="1">
    <citation type="submission" date="2021-04" db="EMBL/GenBank/DDBJ databases">
        <title>Genomic insights into ecological role and evolution of a novel Thermoplasmata order Candidatus Sysuiplasmatales.</title>
        <authorList>
            <person name="Yuan Y."/>
        </authorList>
    </citation>
    <scope>NUCLEOTIDE SEQUENCE</scope>
    <source>
        <strain evidence="16">TUT19-bin139</strain>
        <strain evidence="15">YP2-bin.285</strain>
    </source>
</reference>
<dbReference type="EMBL" id="JAHEAC010000015">
    <property type="protein sequence ID" value="MBX8643671.1"/>
    <property type="molecule type" value="Genomic_DNA"/>
</dbReference>
<dbReference type="AlphaFoldDB" id="A0A8J8CAD2"/>
<evidence type="ECO:0000256" key="5">
    <source>
        <dbReference type="ARBA" id="ARBA00022516"/>
    </source>
</evidence>
<evidence type="ECO:0000256" key="2">
    <source>
        <dbReference type="ARBA" id="ARBA00006495"/>
    </source>
</evidence>
<keyword evidence="11" id="KW-0443">Lipid metabolism</keyword>
<dbReference type="EC" id="2.7.1.36" evidence="3"/>
<keyword evidence="10" id="KW-0460">Magnesium</keyword>
<dbReference type="PANTHER" id="PTHR43290:SF2">
    <property type="entry name" value="MEVALONATE KINASE"/>
    <property type="match status" value="1"/>
</dbReference>
<evidence type="ECO:0000313" key="16">
    <source>
        <dbReference type="EMBL" id="MBX8643671.1"/>
    </source>
</evidence>
<evidence type="ECO:0000256" key="8">
    <source>
        <dbReference type="ARBA" id="ARBA00022777"/>
    </source>
</evidence>
<dbReference type="InterPro" id="IPR014721">
    <property type="entry name" value="Ribsml_uS5_D2-typ_fold_subgr"/>
</dbReference>
<dbReference type="Proteomes" id="UP000716004">
    <property type="component" value="Unassembled WGS sequence"/>
</dbReference>
<evidence type="ECO:0000256" key="6">
    <source>
        <dbReference type="ARBA" id="ARBA00022679"/>
    </source>
</evidence>
<name>A0A8J8CAD2_9ARCH</name>
<sequence>MMRSYSAPAKVILFGEHAVVFGEPAISAAIDLRSRVTVRDSAENLLNGMPLRRDSSPYAFHALELTESSPMEITVESAIPAGGGLGSSAAFSVSLVASLLGNGSPGRVAELAFNVELRSQGRASPIDTSTAVHGQGIFVSRETVANELWQISGPSGIWHIGDLRIGRMNIVIGYSGQGAATGPMVERVRKLCERFEVAREAISEIGSISLEAKRALERNDIVTLGSLMDRNQKLLSVVGVSTRRLEKLIQAVAPYSYGAKLTGAGGGGSIIALTDRPEKAAGAISLLGGVPYICRTGETGLRREEDEG</sequence>
<evidence type="ECO:0000256" key="1">
    <source>
        <dbReference type="ARBA" id="ARBA00004496"/>
    </source>
</evidence>
<dbReference type="InterPro" id="IPR036554">
    <property type="entry name" value="GHMP_kinase_C_sf"/>
</dbReference>
<dbReference type="GO" id="GO:0019287">
    <property type="term" value="P:isopentenyl diphosphate biosynthetic process, mevalonate pathway"/>
    <property type="evidence" value="ECO:0007669"/>
    <property type="project" value="UniProtKB-UniPathway"/>
</dbReference>
<dbReference type="NCBIfam" id="TIGR00549">
    <property type="entry name" value="mevalon_kin"/>
    <property type="match status" value="1"/>
</dbReference>
<dbReference type="InterPro" id="IPR006203">
    <property type="entry name" value="GHMP_knse_ATP-bd_CS"/>
</dbReference>
<dbReference type="EMBL" id="JAGVSJ010000003">
    <property type="protein sequence ID" value="MBX8631303.1"/>
    <property type="molecule type" value="Genomic_DNA"/>
</dbReference>
<dbReference type="InterPro" id="IPR020568">
    <property type="entry name" value="Ribosomal_Su5_D2-typ_SF"/>
</dbReference>
<protein>
    <recommendedName>
        <fullName evidence="3">mevalonate kinase</fullName>
        <ecNumber evidence="3">2.7.1.36</ecNumber>
    </recommendedName>
</protein>
<comment type="pathway">
    <text evidence="12">Isoprenoid biosynthesis; isopentenyl diphosphate biosynthesis via mevalonate pathway; isopentenyl diphosphate from (R)-mevalonate: step 1/3.</text>
</comment>
<dbReference type="GO" id="GO:0004496">
    <property type="term" value="F:mevalonate kinase activity"/>
    <property type="evidence" value="ECO:0007669"/>
    <property type="project" value="UniProtKB-EC"/>
</dbReference>
<dbReference type="Gene3D" id="3.30.230.10">
    <property type="match status" value="1"/>
</dbReference>
<proteinExistence type="inferred from homology"/>
<dbReference type="PRINTS" id="PR00959">
    <property type="entry name" value="MEVGALKINASE"/>
</dbReference>
<dbReference type="SUPFAM" id="SSF54211">
    <property type="entry name" value="Ribosomal protein S5 domain 2-like"/>
    <property type="match status" value="1"/>
</dbReference>
<dbReference type="SUPFAM" id="SSF55060">
    <property type="entry name" value="GHMP Kinase, C-terminal domain"/>
    <property type="match status" value="1"/>
</dbReference>
<gene>
    <name evidence="15" type="primary">mvk</name>
    <name evidence="15" type="ORF">J9259_02100</name>
    <name evidence="16" type="ORF">KIY12_02945</name>
</gene>
<comment type="subcellular location">
    <subcellularLocation>
        <location evidence="1">Cytoplasm</location>
    </subcellularLocation>
</comment>
<evidence type="ECO:0000256" key="3">
    <source>
        <dbReference type="ARBA" id="ARBA00012103"/>
    </source>
</evidence>